<comment type="caution">
    <text evidence="2">The sequence shown here is derived from an EMBL/GenBank/DDBJ whole genome shotgun (WGS) entry which is preliminary data.</text>
</comment>
<name>A0A8H7ZTZ9_9FUNG</name>
<organism evidence="2 3">
    <name type="scientific">Olpidium bornovanus</name>
    <dbReference type="NCBI Taxonomy" id="278681"/>
    <lineage>
        <taxon>Eukaryota</taxon>
        <taxon>Fungi</taxon>
        <taxon>Fungi incertae sedis</taxon>
        <taxon>Olpidiomycota</taxon>
        <taxon>Olpidiomycotina</taxon>
        <taxon>Olpidiomycetes</taxon>
        <taxon>Olpidiales</taxon>
        <taxon>Olpidiaceae</taxon>
        <taxon>Olpidium</taxon>
    </lineage>
</organism>
<feature type="region of interest" description="Disordered" evidence="1">
    <location>
        <begin position="307"/>
        <end position="342"/>
    </location>
</feature>
<proteinExistence type="predicted"/>
<dbReference type="Proteomes" id="UP000673691">
    <property type="component" value="Unassembled WGS sequence"/>
</dbReference>
<feature type="region of interest" description="Disordered" evidence="1">
    <location>
        <begin position="1"/>
        <end position="28"/>
    </location>
</feature>
<protein>
    <submittedName>
        <fullName evidence="2">Uncharacterized protein</fullName>
    </submittedName>
</protein>
<reference evidence="2 3" key="1">
    <citation type="journal article" name="Sci. Rep.">
        <title>Genome-scale phylogenetic analyses confirm Olpidium as the closest living zoosporic fungus to the non-flagellated, terrestrial fungi.</title>
        <authorList>
            <person name="Chang Y."/>
            <person name="Rochon D."/>
            <person name="Sekimoto S."/>
            <person name="Wang Y."/>
            <person name="Chovatia M."/>
            <person name="Sandor L."/>
            <person name="Salamov A."/>
            <person name="Grigoriev I.V."/>
            <person name="Stajich J.E."/>
            <person name="Spatafora J.W."/>
        </authorList>
    </citation>
    <scope>NUCLEOTIDE SEQUENCE [LARGE SCALE GENOMIC DNA]</scope>
    <source>
        <strain evidence="2">S191</strain>
    </source>
</reference>
<sequence length="367" mass="39347">MAKVRAGPKQRPSEKDQKTRHFSPRSDQTFARAAAFTQPGRQEPVNQMADVYPWPENARGHVAAKLKELRSQNAKLAANLPAKGSAATLFGDESLPEKSLPFEAKDPDQISAAIPEINKLLLTSQGGGGGGEGEGGRAAKPSGKLLPDGGGRQDVKPGAHHHGKADHSAAAAGTAGITKLAVFRARLAHLEHCWQQAYGTSYRAARLVPPGEVELRLEESDDLSKAECAKLERQVLQDIVDAIRGSNLPARLSEAVWQSAATVVAPGLERAASPPPAAAAATAGKPKTGENGDVEPFEEIVAKHNAKHQREQERISQAYHKATSLPDPSAPYFRKPGKAGRPLSKTKRFLRRLSSLFTLGRRREVQA</sequence>
<accession>A0A8H7ZTZ9</accession>
<evidence type="ECO:0000313" key="3">
    <source>
        <dbReference type="Proteomes" id="UP000673691"/>
    </source>
</evidence>
<dbReference type="EMBL" id="JAEFCI010007054">
    <property type="protein sequence ID" value="KAG5459310.1"/>
    <property type="molecule type" value="Genomic_DNA"/>
</dbReference>
<evidence type="ECO:0000256" key="1">
    <source>
        <dbReference type="SAM" id="MobiDB-lite"/>
    </source>
</evidence>
<feature type="region of interest" description="Disordered" evidence="1">
    <location>
        <begin position="270"/>
        <end position="293"/>
    </location>
</feature>
<feature type="region of interest" description="Disordered" evidence="1">
    <location>
        <begin position="122"/>
        <end position="169"/>
    </location>
</feature>
<gene>
    <name evidence="2" type="ORF">BJ554DRAFT_298</name>
</gene>
<dbReference type="AlphaFoldDB" id="A0A8H7ZTZ9"/>
<keyword evidence="3" id="KW-1185">Reference proteome</keyword>
<evidence type="ECO:0000313" key="2">
    <source>
        <dbReference type="EMBL" id="KAG5459310.1"/>
    </source>
</evidence>